<evidence type="ECO:0000256" key="1">
    <source>
        <dbReference type="ARBA" id="ARBA00007430"/>
    </source>
</evidence>
<proteinExistence type="inferred from homology"/>
<keyword evidence="2" id="KW-0812">Transmembrane</keyword>
<comment type="similarity">
    <text evidence="1">Belongs to the polysaccharide synthase family.</text>
</comment>
<feature type="transmembrane region" description="Helical" evidence="2">
    <location>
        <begin position="15"/>
        <end position="33"/>
    </location>
</feature>
<feature type="transmembrane region" description="Helical" evidence="2">
    <location>
        <begin position="45"/>
        <end position="63"/>
    </location>
</feature>
<dbReference type="PANTHER" id="PTHR43318:SF1">
    <property type="entry name" value="POLYSACCHARIDE BIOSYNTHESIS PROTEIN EPSC-RELATED"/>
    <property type="match status" value="1"/>
</dbReference>
<dbReference type="InterPro" id="IPR036291">
    <property type="entry name" value="NAD(P)-bd_dom_sf"/>
</dbReference>
<dbReference type="InterPro" id="IPR003869">
    <property type="entry name" value="Polysac_CapD-like"/>
</dbReference>
<dbReference type="CDD" id="cd05237">
    <property type="entry name" value="UDP_invert_4-6DH_SDR_e"/>
    <property type="match status" value="1"/>
</dbReference>
<evidence type="ECO:0000259" key="3">
    <source>
        <dbReference type="Pfam" id="PF02719"/>
    </source>
</evidence>
<keyword evidence="2" id="KW-0472">Membrane</keyword>
<gene>
    <name evidence="4" type="ORF">EH243_04145</name>
</gene>
<dbReference type="AlphaFoldDB" id="A0A430KTD5"/>
<dbReference type="SUPFAM" id="SSF51735">
    <property type="entry name" value="NAD(P)-binding Rossmann-fold domains"/>
    <property type="match status" value="2"/>
</dbReference>
<comment type="caution">
    <text evidence="4">The sequence shown here is derived from an EMBL/GenBank/DDBJ whole genome shotgun (WGS) entry which is preliminary data.</text>
</comment>
<dbReference type="Proteomes" id="UP000283087">
    <property type="component" value="Unassembled WGS sequence"/>
</dbReference>
<organism evidence="4 5">
    <name type="scientific">Amphritea opalescens</name>
    <dbReference type="NCBI Taxonomy" id="2490544"/>
    <lineage>
        <taxon>Bacteria</taxon>
        <taxon>Pseudomonadati</taxon>
        <taxon>Pseudomonadota</taxon>
        <taxon>Gammaproteobacteria</taxon>
        <taxon>Oceanospirillales</taxon>
        <taxon>Oceanospirillaceae</taxon>
        <taxon>Amphritea</taxon>
    </lineage>
</organism>
<name>A0A430KTD5_9GAMM</name>
<dbReference type="OrthoDB" id="9803111at2"/>
<accession>A0A430KTD5</accession>
<evidence type="ECO:0000256" key="2">
    <source>
        <dbReference type="SAM" id="Phobius"/>
    </source>
</evidence>
<feature type="transmembrane region" description="Helical" evidence="2">
    <location>
        <begin position="109"/>
        <end position="130"/>
    </location>
</feature>
<protein>
    <submittedName>
        <fullName evidence="4">Polysaccharide biosynthesis protein</fullName>
    </submittedName>
</protein>
<evidence type="ECO:0000313" key="4">
    <source>
        <dbReference type="EMBL" id="RTE66805.1"/>
    </source>
</evidence>
<feature type="transmembrane region" description="Helical" evidence="2">
    <location>
        <begin position="83"/>
        <end position="103"/>
    </location>
</feature>
<dbReference type="Gene3D" id="3.40.50.720">
    <property type="entry name" value="NAD(P)-binding Rossmann-like Domain"/>
    <property type="match status" value="2"/>
</dbReference>
<dbReference type="Pfam" id="PF02719">
    <property type="entry name" value="Polysacc_synt_2"/>
    <property type="match status" value="1"/>
</dbReference>
<feature type="domain" description="Polysaccharide biosynthesis protein CapD-like" evidence="3">
    <location>
        <begin position="289"/>
        <end position="579"/>
    </location>
</feature>
<keyword evidence="2" id="KW-1133">Transmembrane helix</keyword>
<reference evidence="4 5" key="1">
    <citation type="submission" date="2018-11" db="EMBL/GenBank/DDBJ databases">
        <title>The draft genome sequence of Amphritea opalescens ANRC-JH13T.</title>
        <authorList>
            <person name="Fang Z."/>
            <person name="Zhang Y."/>
            <person name="Han X."/>
        </authorList>
    </citation>
    <scope>NUCLEOTIDE SEQUENCE [LARGE SCALE GENOMIC DNA]</scope>
    <source>
        <strain evidence="4 5">ANRC-JH13</strain>
    </source>
</reference>
<dbReference type="PANTHER" id="PTHR43318">
    <property type="entry name" value="UDP-N-ACETYLGLUCOSAMINE 4,6-DEHYDRATASE"/>
    <property type="match status" value="1"/>
</dbReference>
<dbReference type="RefSeq" id="WP_126157390.1">
    <property type="nucleotide sequence ID" value="NZ_RQXW01000003.1"/>
</dbReference>
<dbReference type="Pfam" id="PF13727">
    <property type="entry name" value="CoA_binding_3"/>
    <property type="match status" value="1"/>
</dbReference>
<dbReference type="EMBL" id="RQXW01000003">
    <property type="protein sequence ID" value="RTE66805.1"/>
    <property type="molecule type" value="Genomic_DNA"/>
</dbReference>
<dbReference type="InterPro" id="IPR051203">
    <property type="entry name" value="Polysaccharide_Synthase-Rel"/>
</dbReference>
<keyword evidence="5" id="KW-1185">Reference proteome</keyword>
<evidence type="ECO:0000313" key="5">
    <source>
        <dbReference type="Proteomes" id="UP000283087"/>
    </source>
</evidence>
<sequence length="642" mass="71134">MLQLLLNSTRQQKKAIFVLFDLLVLPICCWFSYALRYGDWTAVNFVHWPAYLIAPVIAIPIFIKLGMYRAIIRYIGYRAQWTVVKAVSLSVLVWAVAVYMMALDYNTPRSVIFIFGLVSVLVIGGSRMVARWIILHQFPGGDSKAQNHSDRVLIYGAGSAGRQLATALGESGEFAPIAFVDDDRTLIGMDINGLRVYEPAEISGLIERYDIDSVLLAVPSVSRFRRKEIVDSLSVFHLRVLTLPTLSDIAGGKVSTSDVREVDIADLLGREEVQPDKALLDACILEQSVLVTGAGGSIGSELCRQIINQRPSIIILYEQSEFGLYSIEQELKQLCFDGVTVIPVLGSVLDRTYLERVLRQYHVNTIYHAAAYKHVPLVEANMIAGVRNNLMGTWNVAEAAIACGVDNFVLISTDKAVRPTNVMGASKRFAELVLQALSQREQGGVRFAMVRFGNVLGSSGSVIPLFRRQISEGGPVTVTHPEITRYFMTIPEASSLVIQAGSMGSSGDVFVLDMGKPVKIKNLAKQMINLTGLSVKDIKNPDGDIGITYTGLRDGEKLYEELLIGGNVQATEHPMIMRACEVMLKWNELKPILDQMIDALDHYDYIMVRKLLLEAVDGYDAHHEIVDPMYAPIELKSSFLNR</sequence>